<accession>I3USG1</accession>
<dbReference type="Proteomes" id="UP000005268">
    <property type="component" value="Chromosome"/>
</dbReference>
<gene>
    <name evidence="1" type="ORF">YSA_03070</name>
</gene>
<dbReference type="AlphaFoldDB" id="I3USG1"/>
<evidence type="ECO:0000313" key="1">
    <source>
        <dbReference type="EMBL" id="AFK68432.1"/>
    </source>
</evidence>
<protein>
    <submittedName>
        <fullName evidence="1">Uncharacterized protein</fullName>
    </submittedName>
</protein>
<dbReference type="EMBL" id="CP003588">
    <property type="protein sequence ID" value="AFK68432.1"/>
    <property type="molecule type" value="Genomic_DNA"/>
</dbReference>
<proteinExistence type="predicted"/>
<dbReference type="KEGG" id="ppi:YSA_03070"/>
<sequence>MHRTLLRRIRPVLACYWVNWRNGLFCDSLRVQRVLPSRPALCITG</sequence>
<dbReference type="PATRIC" id="fig|231023.4.peg.1494"/>
<reference evidence="1 2" key="1">
    <citation type="journal article" date="2012" name="J. Bacteriol.">
        <title>Complete Genome Sequence of the Naphthalene-Degrading Pseudomonas putida Strain ND6.</title>
        <authorList>
            <person name="Li S."/>
            <person name="Zhao H."/>
            <person name="Li Y."/>
            <person name="Niu S."/>
            <person name="Cai B."/>
        </authorList>
    </citation>
    <scope>NUCLEOTIDE SEQUENCE [LARGE SCALE GENOMIC DNA]</scope>
    <source>
        <strain evidence="1 2">ND6</strain>
    </source>
</reference>
<evidence type="ECO:0000313" key="2">
    <source>
        <dbReference type="Proteomes" id="UP000005268"/>
    </source>
</evidence>
<organism evidence="1 2">
    <name type="scientific">Pseudomonas putida ND6</name>
    <dbReference type="NCBI Taxonomy" id="231023"/>
    <lineage>
        <taxon>Bacteria</taxon>
        <taxon>Pseudomonadati</taxon>
        <taxon>Pseudomonadota</taxon>
        <taxon>Gammaproteobacteria</taxon>
        <taxon>Pseudomonadales</taxon>
        <taxon>Pseudomonadaceae</taxon>
        <taxon>Pseudomonas</taxon>
    </lineage>
</organism>
<name>I3USG1_PSEPU</name>
<dbReference type="HOGENOM" id="CLU_3204178_0_0_6"/>